<dbReference type="AlphaFoldDB" id="A0A173S9A5"/>
<evidence type="ECO:0000313" key="2">
    <source>
        <dbReference type="Proteomes" id="UP000095597"/>
    </source>
</evidence>
<accession>A0A173S9A5</accession>
<evidence type="ECO:0000313" key="1">
    <source>
        <dbReference type="EMBL" id="CUM85868.1"/>
    </source>
</evidence>
<gene>
    <name evidence="1" type="ORF">ERS852573_00849</name>
</gene>
<reference evidence="1 2" key="1">
    <citation type="submission" date="2015-09" db="EMBL/GenBank/DDBJ databases">
        <authorList>
            <consortium name="Pathogen Informatics"/>
        </authorList>
    </citation>
    <scope>NUCLEOTIDE SEQUENCE [LARGE SCALE GENOMIC DNA]</scope>
    <source>
        <strain evidence="1 2">2789STDY5834961</strain>
    </source>
</reference>
<organism evidence="1 2">
    <name type="scientific">Dorea longicatena</name>
    <dbReference type="NCBI Taxonomy" id="88431"/>
    <lineage>
        <taxon>Bacteria</taxon>
        <taxon>Bacillati</taxon>
        <taxon>Bacillota</taxon>
        <taxon>Clostridia</taxon>
        <taxon>Lachnospirales</taxon>
        <taxon>Lachnospiraceae</taxon>
        <taxon>Dorea</taxon>
    </lineage>
</organism>
<name>A0A173S9A5_9FIRM</name>
<dbReference type="RefSeq" id="WP_055213746.1">
    <property type="nucleotide sequence ID" value="NZ_CYXO01000004.1"/>
</dbReference>
<dbReference type="Proteomes" id="UP000095597">
    <property type="component" value="Unassembled WGS sequence"/>
</dbReference>
<sequence length="96" mass="10972">MTPKTLLIYKHQKELEEARETELTDVSAWMTGAYISKAISCFLSNDETYPEKNVFFNADQFELTDDDIEEIISENTQIAAANFSEWAKVANESKGR</sequence>
<protein>
    <submittedName>
        <fullName evidence="1">Uncharacterized protein</fullName>
    </submittedName>
</protein>
<proteinExistence type="predicted"/>
<dbReference type="EMBL" id="CYXO01000004">
    <property type="protein sequence ID" value="CUM85868.1"/>
    <property type="molecule type" value="Genomic_DNA"/>
</dbReference>